<sequence length="355" mass="37919">MASVYTAHSVQVCPQEAAVRHGSADVCILLIWLGQHRLFSVRKSSHICAFGKTRRSLDESLAWLRRCGIAAANASAIISFCQDLVGISAPVGIAELAEVLCRSNELDLEVLFENISSWNAAAHFQDDHEMGDVPNRLVGLIAEASHRSQWDRASVAVYALTGATCLHMQGMTAALKEDALLMTKLQHSVLLAVAAFGEMLDDALLAGSQGSSPSAADFTEKQSLAELVRSLASFLLELLPSLPLALADMLLAIPGLPGALLCAASTSPATLGKSSSLLSSSVSFVVLRAQRALADLLTSVLEETSTEVRASQELLLGSVEPGASRLVETLILSRPDPKLHQLLLELLWRALRRVP</sequence>
<dbReference type="EMBL" id="CAJNJA010011851">
    <property type="protein sequence ID" value="CAE7281544.1"/>
    <property type="molecule type" value="Genomic_DNA"/>
</dbReference>
<protein>
    <submittedName>
        <fullName evidence="1">Uncharacterized protein</fullName>
    </submittedName>
</protein>
<organism evidence="1 2">
    <name type="scientific">Symbiodinium necroappetens</name>
    <dbReference type="NCBI Taxonomy" id="1628268"/>
    <lineage>
        <taxon>Eukaryota</taxon>
        <taxon>Sar</taxon>
        <taxon>Alveolata</taxon>
        <taxon>Dinophyceae</taxon>
        <taxon>Suessiales</taxon>
        <taxon>Symbiodiniaceae</taxon>
        <taxon>Symbiodinium</taxon>
    </lineage>
</organism>
<proteinExistence type="predicted"/>
<comment type="caution">
    <text evidence="1">The sequence shown here is derived from an EMBL/GenBank/DDBJ whole genome shotgun (WGS) entry which is preliminary data.</text>
</comment>
<keyword evidence="2" id="KW-1185">Reference proteome</keyword>
<feature type="non-terminal residue" evidence="1">
    <location>
        <position position="1"/>
    </location>
</feature>
<dbReference type="Proteomes" id="UP000601435">
    <property type="component" value="Unassembled WGS sequence"/>
</dbReference>
<evidence type="ECO:0000313" key="1">
    <source>
        <dbReference type="EMBL" id="CAE7281544.1"/>
    </source>
</evidence>
<evidence type="ECO:0000313" key="2">
    <source>
        <dbReference type="Proteomes" id="UP000601435"/>
    </source>
</evidence>
<name>A0A812MWE3_9DINO</name>
<dbReference type="AlphaFoldDB" id="A0A812MWE3"/>
<accession>A0A812MWE3</accession>
<gene>
    <name evidence="1" type="ORF">SNEC2469_LOCUS6860</name>
</gene>
<dbReference type="OrthoDB" id="10441518at2759"/>
<reference evidence="1" key="1">
    <citation type="submission" date="2021-02" db="EMBL/GenBank/DDBJ databases">
        <authorList>
            <person name="Dougan E. K."/>
            <person name="Rhodes N."/>
            <person name="Thang M."/>
            <person name="Chan C."/>
        </authorList>
    </citation>
    <scope>NUCLEOTIDE SEQUENCE</scope>
</reference>